<evidence type="ECO:0000313" key="9">
    <source>
        <dbReference type="EMBL" id="KAL1137709.1"/>
    </source>
</evidence>
<keyword evidence="10" id="KW-1185">Reference proteome</keyword>
<dbReference type="InterPro" id="IPR057644">
    <property type="entry name" value="Beta-prop_WDR75_2nd"/>
</dbReference>
<evidence type="ECO:0000256" key="2">
    <source>
        <dbReference type="ARBA" id="ARBA00022517"/>
    </source>
</evidence>
<sequence length="521" mass="58656">ISYCGIKHNISFGAFQEKPIYASVVTSFLNICSIDGYTLAKERQWTCVRCHQDESIVAAGDSAGRVLVWRNPFHKSKMGAQCIYHWHTLPCQDIALTPAGSIMYTGGGEHVLVKWNIENPNIRHYLPRLSAEIMHITVSADNLLVAVSTLDNGIQIIESQNKLRCVLQQLVWGVIPTADSKLFPAGLNFDRRTGGLVLNGRPGHLQFYSPQSEILLFNVDITQRNILTQERAKVITNTEVTHCSLSSDGAWMASIETRNESGTALELRLKIWQFIPSKQRFSLNTSVEKPHNGLAFTVQFKPGTDQLSSSEETNLEYMLVTTGGDKKFRIWTPSEIDSVHKKGIVWGCGSTGFYRDKDCGVASFSEDGSLLAVSFAETLTIWDIDNINIKTTLTRQHHKINFVQFGREECCHLVTTATDNELSVWNLLNVTLLWHITIQTSILVSDPCSSYQAVFTKDCGVFIFTPLSPEPIYTHSKIDYKYVEILAAVFIPRGKELQCDINWLRRSQLYYINSNQVIYTS</sequence>
<dbReference type="AlphaFoldDB" id="A0ABD0YP00"/>
<name>A0ABD0YP00_9HEMI</name>
<dbReference type="PANTHER" id="PTHR44215">
    <property type="entry name" value="WD REPEAT-CONTAINING PROTEIN 75"/>
    <property type="match status" value="1"/>
</dbReference>
<evidence type="ECO:0000256" key="4">
    <source>
        <dbReference type="ARBA" id="ARBA00022574"/>
    </source>
</evidence>
<keyword evidence="5" id="KW-0677">Repeat</keyword>
<evidence type="ECO:0000256" key="6">
    <source>
        <dbReference type="ARBA" id="ARBA00023163"/>
    </source>
</evidence>
<dbReference type="SMART" id="SM00320">
    <property type="entry name" value="WD40"/>
    <property type="match status" value="5"/>
</dbReference>
<dbReference type="InterPro" id="IPR011047">
    <property type="entry name" value="Quinoprotein_ADH-like_sf"/>
</dbReference>
<proteinExistence type="predicted"/>
<dbReference type="EMBL" id="JBFDAA010000004">
    <property type="protein sequence ID" value="KAL1137709.1"/>
    <property type="molecule type" value="Genomic_DNA"/>
</dbReference>
<keyword evidence="4" id="KW-0853">WD repeat</keyword>
<dbReference type="GO" id="GO:0006364">
    <property type="term" value="P:rRNA processing"/>
    <property type="evidence" value="ECO:0007669"/>
    <property type="project" value="UniProtKB-KW"/>
</dbReference>
<keyword evidence="2" id="KW-0690">Ribosome biogenesis</keyword>
<dbReference type="SUPFAM" id="SSF50998">
    <property type="entry name" value="Quinoprotein alcohol dehydrogenase-like"/>
    <property type="match status" value="1"/>
</dbReference>
<accession>A0ABD0YP00</accession>
<dbReference type="InterPro" id="IPR015943">
    <property type="entry name" value="WD40/YVTN_repeat-like_dom_sf"/>
</dbReference>
<dbReference type="Proteomes" id="UP001558652">
    <property type="component" value="Unassembled WGS sequence"/>
</dbReference>
<keyword evidence="6" id="KW-0804">Transcription</keyword>
<evidence type="ECO:0000256" key="3">
    <source>
        <dbReference type="ARBA" id="ARBA00022552"/>
    </source>
</evidence>
<dbReference type="InterPro" id="IPR053826">
    <property type="entry name" value="WDR75"/>
</dbReference>
<keyword evidence="3" id="KW-0698">rRNA processing</keyword>
<reference evidence="9 10" key="1">
    <citation type="submission" date="2024-07" db="EMBL/GenBank/DDBJ databases">
        <title>Chromosome-level genome assembly of the water stick insect Ranatra chinensis (Heteroptera: Nepidae).</title>
        <authorList>
            <person name="Liu X."/>
        </authorList>
    </citation>
    <scope>NUCLEOTIDE SEQUENCE [LARGE SCALE GENOMIC DNA]</scope>
    <source>
        <strain evidence="9">Cailab_2021Rc</strain>
        <tissue evidence="9">Muscle</tissue>
    </source>
</reference>
<evidence type="ECO:0000259" key="8">
    <source>
        <dbReference type="Pfam" id="PF23769"/>
    </source>
</evidence>
<dbReference type="InterPro" id="IPR001680">
    <property type="entry name" value="WD40_rpt"/>
</dbReference>
<dbReference type="PANTHER" id="PTHR44215:SF1">
    <property type="entry name" value="WD REPEAT-CONTAINING PROTEIN 75"/>
    <property type="match status" value="1"/>
</dbReference>
<dbReference type="Pfam" id="PF23769">
    <property type="entry name" value="Beta-prop_WDR75_2nd"/>
    <property type="match status" value="1"/>
</dbReference>
<gene>
    <name evidence="9" type="ORF">AAG570_009405</name>
</gene>
<keyword evidence="7" id="KW-0539">Nucleus</keyword>
<feature type="domain" description="WD repeat-containing protein 75 second beta-propeller" evidence="8">
    <location>
        <begin position="189"/>
        <end position="516"/>
    </location>
</feature>
<protein>
    <recommendedName>
        <fullName evidence="8">WD repeat-containing protein 75 second beta-propeller domain-containing protein</fullName>
    </recommendedName>
</protein>
<evidence type="ECO:0000313" key="10">
    <source>
        <dbReference type="Proteomes" id="UP001558652"/>
    </source>
</evidence>
<evidence type="ECO:0000256" key="7">
    <source>
        <dbReference type="ARBA" id="ARBA00023242"/>
    </source>
</evidence>
<dbReference type="Gene3D" id="2.130.10.10">
    <property type="entry name" value="YVTN repeat-like/Quinoprotein amine dehydrogenase"/>
    <property type="match status" value="2"/>
</dbReference>
<comment type="subcellular location">
    <subcellularLocation>
        <location evidence="1">Nucleus</location>
        <location evidence="1">Nucleolus</location>
    </subcellularLocation>
</comment>
<feature type="non-terminal residue" evidence="9">
    <location>
        <position position="1"/>
    </location>
</feature>
<evidence type="ECO:0000256" key="1">
    <source>
        <dbReference type="ARBA" id="ARBA00004604"/>
    </source>
</evidence>
<dbReference type="Pfam" id="PF23869">
    <property type="entry name" value="Beta-prop_WDR75_1st"/>
    <property type="match status" value="1"/>
</dbReference>
<dbReference type="GO" id="GO:0005730">
    <property type="term" value="C:nucleolus"/>
    <property type="evidence" value="ECO:0007669"/>
    <property type="project" value="UniProtKB-SubCell"/>
</dbReference>
<organism evidence="9 10">
    <name type="scientific">Ranatra chinensis</name>
    <dbReference type="NCBI Taxonomy" id="642074"/>
    <lineage>
        <taxon>Eukaryota</taxon>
        <taxon>Metazoa</taxon>
        <taxon>Ecdysozoa</taxon>
        <taxon>Arthropoda</taxon>
        <taxon>Hexapoda</taxon>
        <taxon>Insecta</taxon>
        <taxon>Pterygota</taxon>
        <taxon>Neoptera</taxon>
        <taxon>Paraneoptera</taxon>
        <taxon>Hemiptera</taxon>
        <taxon>Heteroptera</taxon>
        <taxon>Panheteroptera</taxon>
        <taxon>Nepomorpha</taxon>
        <taxon>Nepidae</taxon>
        <taxon>Ranatrinae</taxon>
        <taxon>Ranatra</taxon>
    </lineage>
</organism>
<comment type="caution">
    <text evidence="9">The sequence shown here is derived from an EMBL/GenBank/DDBJ whole genome shotgun (WGS) entry which is preliminary data.</text>
</comment>
<evidence type="ECO:0000256" key="5">
    <source>
        <dbReference type="ARBA" id="ARBA00022737"/>
    </source>
</evidence>